<dbReference type="EMBL" id="MWDB01000040">
    <property type="protein sequence ID" value="OQB40545.1"/>
    <property type="molecule type" value="Genomic_DNA"/>
</dbReference>
<accession>A0A1V5ZK58</accession>
<dbReference type="Proteomes" id="UP000485621">
    <property type="component" value="Unassembled WGS sequence"/>
</dbReference>
<protein>
    <submittedName>
        <fullName evidence="1">Uncharacterized protein</fullName>
    </submittedName>
</protein>
<proteinExistence type="predicted"/>
<organism evidence="1">
    <name type="scientific">candidate division CPR1 bacterium ADurb.Bin160</name>
    <dbReference type="NCBI Taxonomy" id="1852826"/>
    <lineage>
        <taxon>Bacteria</taxon>
        <taxon>candidate division CPR1</taxon>
    </lineage>
</organism>
<evidence type="ECO:0000313" key="1">
    <source>
        <dbReference type="EMBL" id="OQB40545.1"/>
    </source>
</evidence>
<dbReference type="AlphaFoldDB" id="A0A1V5ZK58"/>
<reference evidence="1" key="1">
    <citation type="submission" date="2017-02" db="EMBL/GenBank/DDBJ databases">
        <title>Delving into the versatile metabolic prowess of the omnipresent phylum Bacteroidetes.</title>
        <authorList>
            <person name="Nobu M.K."/>
            <person name="Mei R."/>
            <person name="Narihiro T."/>
            <person name="Kuroda K."/>
            <person name="Liu W.-T."/>
        </authorList>
    </citation>
    <scope>NUCLEOTIDE SEQUENCE</scope>
    <source>
        <strain evidence="1">ADurb.Bin160</strain>
    </source>
</reference>
<comment type="caution">
    <text evidence="1">The sequence shown here is derived from an EMBL/GenBank/DDBJ whole genome shotgun (WGS) entry which is preliminary data.</text>
</comment>
<gene>
    <name evidence="1" type="ORF">BWY04_01300</name>
</gene>
<sequence>MKKYVEFEPYLDSSKTINDFLKIKKNESCNSFSCTENCPFRNKNNEEFCLPILIKRKMIEEEVYDIDSFSYFLKSIEYYEYFYVKKHVKQVELDV</sequence>
<name>A0A1V5ZK58_9BACT</name>